<dbReference type="InterPro" id="IPR000424">
    <property type="entry name" value="Primosome_PriB/ssb"/>
</dbReference>
<evidence type="ECO:0000313" key="7">
    <source>
        <dbReference type="Proteomes" id="UP000325004"/>
    </source>
</evidence>
<dbReference type="Pfam" id="PF00436">
    <property type="entry name" value="SSB"/>
    <property type="match status" value="1"/>
</dbReference>
<dbReference type="InterPro" id="IPR011344">
    <property type="entry name" value="ssDNA-bd"/>
</dbReference>
<evidence type="ECO:0000256" key="5">
    <source>
        <dbReference type="SAM" id="MobiDB-lite"/>
    </source>
</evidence>
<feature type="region of interest" description="Disordered" evidence="5">
    <location>
        <begin position="112"/>
        <end position="157"/>
    </location>
</feature>
<evidence type="ECO:0000313" key="6">
    <source>
        <dbReference type="EMBL" id="QEK38587.1"/>
    </source>
</evidence>
<dbReference type="PIRSF" id="PIRSF002070">
    <property type="entry name" value="SSB"/>
    <property type="match status" value="1"/>
</dbReference>
<dbReference type="InterPro" id="IPR012340">
    <property type="entry name" value="NA-bd_OB-fold"/>
</dbReference>
<dbReference type="HAMAP" id="MF_00984">
    <property type="entry name" value="SSB"/>
    <property type="match status" value="1"/>
</dbReference>
<sequence length="157" mass="17791">MVKSVNMVMIIGNLGNDPEIKEGKSSKIAKFSVATSEEWMNKESGKKFSRTDWHRIAVFNPQLVDIASKYLKKGSLVYIRGRLRPTSWVDDMGQKRTTVEVEMVDLKMFGSRNDSSEQYDDGNSEYGSSFNAQSSEPSESNNNMPFDKQESDIDIPF</sequence>
<dbReference type="SUPFAM" id="SSF50249">
    <property type="entry name" value="Nucleic acid-binding proteins"/>
    <property type="match status" value="1"/>
</dbReference>
<dbReference type="PANTHER" id="PTHR10302:SF0">
    <property type="entry name" value="SINGLE-STRANDED DNA-BINDING PROTEIN, MITOCHONDRIAL"/>
    <property type="match status" value="1"/>
</dbReference>
<dbReference type="PANTHER" id="PTHR10302">
    <property type="entry name" value="SINGLE-STRANDED DNA-BINDING PROTEIN"/>
    <property type="match status" value="1"/>
</dbReference>
<evidence type="ECO:0000256" key="1">
    <source>
        <dbReference type="ARBA" id="ARBA00023125"/>
    </source>
</evidence>
<dbReference type="CDD" id="cd04496">
    <property type="entry name" value="SSB_OBF"/>
    <property type="match status" value="1"/>
</dbReference>
<gene>
    <name evidence="6" type="primary">ssb</name>
    <name evidence="6" type="ORF">FZC34_01530</name>
</gene>
<reference evidence="6 7" key="1">
    <citation type="submission" date="2019-08" db="EMBL/GenBank/DDBJ databases">
        <title>Highly reduced genomes of protist endosymbionts show evolutionary convergence.</title>
        <authorList>
            <person name="George E."/>
            <person name="Husnik F."/>
            <person name="Tashyreva D."/>
            <person name="Prokopchuk G."/>
            <person name="Horak A."/>
            <person name="Kwong W.K."/>
            <person name="Lukes J."/>
            <person name="Keeling P.J."/>
        </authorList>
    </citation>
    <scope>NUCLEOTIDE SEQUENCE [LARGE SCALE GENOMIC DNA]</scope>
    <source>
        <strain evidence="6">1604LC</strain>
    </source>
</reference>
<dbReference type="RefSeq" id="WP_148971708.1">
    <property type="nucleotide sequence ID" value="NZ_CP043316.1"/>
</dbReference>
<dbReference type="KEGG" id="cpri:FZC34_01530"/>
<name>A0A5C0UFT4_9PROT</name>
<organism evidence="6 7">
    <name type="scientific">Candidatus Cytomitobacter primus</name>
    <dbReference type="NCBI Taxonomy" id="2066024"/>
    <lineage>
        <taxon>Bacteria</taxon>
        <taxon>Pseudomonadati</taxon>
        <taxon>Pseudomonadota</taxon>
        <taxon>Alphaproteobacteria</taxon>
        <taxon>Holosporales</taxon>
        <taxon>Holosporaceae</taxon>
        <taxon>Candidatus Cytomitobacter</taxon>
    </lineage>
</organism>
<dbReference type="GO" id="GO:0003697">
    <property type="term" value="F:single-stranded DNA binding"/>
    <property type="evidence" value="ECO:0007669"/>
    <property type="project" value="UniProtKB-UniRule"/>
</dbReference>
<dbReference type="Proteomes" id="UP000325004">
    <property type="component" value="Chromosome"/>
</dbReference>
<feature type="compositionally biased region" description="Low complexity" evidence="5">
    <location>
        <begin position="134"/>
        <end position="143"/>
    </location>
</feature>
<dbReference type="GO" id="GO:0009295">
    <property type="term" value="C:nucleoid"/>
    <property type="evidence" value="ECO:0007669"/>
    <property type="project" value="TreeGrafter"/>
</dbReference>
<dbReference type="NCBIfam" id="TIGR00621">
    <property type="entry name" value="ssb"/>
    <property type="match status" value="1"/>
</dbReference>
<evidence type="ECO:0000256" key="4">
    <source>
        <dbReference type="PIRNR" id="PIRNR002070"/>
    </source>
</evidence>
<evidence type="ECO:0000256" key="2">
    <source>
        <dbReference type="ARBA" id="ARBA00023172"/>
    </source>
</evidence>
<accession>A0A5C0UFT4</accession>
<dbReference type="EMBL" id="CP043316">
    <property type="protein sequence ID" value="QEK38587.1"/>
    <property type="molecule type" value="Genomic_DNA"/>
</dbReference>
<dbReference type="PROSITE" id="PS50935">
    <property type="entry name" value="SSB"/>
    <property type="match status" value="1"/>
</dbReference>
<protein>
    <recommendedName>
        <fullName evidence="3 4">Single-stranded DNA-binding protein</fullName>
        <shortName evidence="3">SSB</shortName>
    </recommendedName>
</protein>
<dbReference type="Gene3D" id="2.40.50.140">
    <property type="entry name" value="Nucleic acid-binding proteins"/>
    <property type="match status" value="1"/>
</dbReference>
<keyword evidence="1 3" id="KW-0238">DNA-binding</keyword>
<dbReference type="OrthoDB" id="9809878at2"/>
<proteinExistence type="inferred from homology"/>
<comment type="subunit">
    <text evidence="3">Homotetramer.</text>
</comment>
<comment type="caution">
    <text evidence="3">Lacks conserved residue(s) required for the propagation of feature annotation.</text>
</comment>
<evidence type="ECO:0000256" key="3">
    <source>
        <dbReference type="HAMAP-Rule" id="MF_00984"/>
    </source>
</evidence>
<dbReference type="AlphaFoldDB" id="A0A5C0UFT4"/>
<keyword evidence="7" id="KW-1185">Reference proteome</keyword>
<dbReference type="GO" id="GO:0006260">
    <property type="term" value="P:DNA replication"/>
    <property type="evidence" value="ECO:0007669"/>
    <property type="project" value="InterPro"/>
</dbReference>
<keyword evidence="2" id="KW-0233">DNA recombination</keyword>
<dbReference type="GO" id="GO:0006310">
    <property type="term" value="P:DNA recombination"/>
    <property type="evidence" value="ECO:0007669"/>
    <property type="project" value="UniProtKB-KW"/>
</dbReference>